<dbReference type="EMBL" id="DTBZ01000100">
    <property type="protein sequence ID" value="HGQ18385.1"/>
    <property type="molecule type" value="Genomic_DNA"/>
</dbReference>
<dbReference type="SUPFAM" id="SSF50998">
    <property type="entry name" value="Quinoprotein alcohol dehydrogenase-like"/>
    <property type="match status" value="1"/>
</dbReference>
<keyword evidence="1" id="KW-0472">Membrane</keyword>
<feature type="transmembrane region" description="Helical" evidence="1">
    <location>
        <begin position="5"/>
        <end position="26"/>
    </location>
</feature>
<evidence type="ECO:0000313" key="3">
    <source>
        <dbReference type="EMBL" id="HGQ18385.1"/>
    </source>
</evidence>
<comment type="caution">
    <text evidence="2">The sequence shown here is derived from an EMBL/GenBank/DDBJ whole genome shotgun (WGS) entry which is preliminary data.</text>
</comment>
<protein>
    <recommendedName>
        <fullName evidence="4">Beta propeller domain protein</fullName>
    </recommendedName>
</protein>
<dbReference type="Pfam" id="PF09826">
    <property type="entry name" value="Beta_propel"/>
    <property type="match status" value="1"/>
</dbReference>
<accession>A0A7J3I6X0</accession>
<dbReference type="AlphaFoldDB" id="A0A7J3I6X0"/>
<keyword evidence="1" id="KW-0812">Transmembrane</keyword>
<proteinExistence type="predicted"/>
<reference evidence="2" key="1">
    <citation type="journal article" date="2020" name="mSystems">
        <title>Genome- and Community-Level Interaction Insights into Carbon Utilization and Element Cycling Functions of Hydrothermarchaeota in Hydrothermal Sediment.</title>
        <authorList>
            <person name="Zhou Z."/>
            <person name="Liu Y."/>
            <person name="Xu W."/>
            <person name="Pan J."/>
            <person name="Luo Z.H."/>
            <person name="Li M."/>
        </authorList>
    </citation>
    <scope>NUCLEOTIDE SEQUENCE [LARGE SCALE GENOMIC DNA]</scope>
    <source>
        <strain evidence="2">SpSt-618</strain>
        <strain evidence="3">SpSt-657</strain>
    </source>
</reference>
<gene>
    <name evidence="2" type="ORF">ENT87_02150</name>
    <name evidence="3" type="ORF">ENU30_05375</name>
</gene>
<dbReference type="InterPro" id="IPR019198">
    <property type="entry name" value="Beta_propeller_containing"/>
</dbReference>
<evidence type="ECO:0000313" key="2">
    <source>
        <dbReference type="EMBL" id="HGN36341.1"/>
    </source>
</evidence>
<name>A0A7J3I6X0_9CREN</name>
<dbReference type="EMBL" id="DTAI01000066">
    <property type="protein sequence ID" value="HGN36341.1"/>
    <property type="molecule type" value="Genomic_DNA"/>
</dbReference>
<keyword evidence="1" id="KW-1133">Transmembrane helix</keyword>
<evidence type="ECO:0008006" key="4">
    <source>
        <dbReference type="Google" id="ProtNLM"/>
    </source>
</evidence>
<dbReference type="InterPro" id="IPR011047">
    <property type="entry name" value="Quinoprotein_ADH-like_sf"/>
</dbReference>
<evidence type="ECO:0000256" key="1">
    <source>
        <dbReference type="SAM" id="Phobius"/>
    </source>
</evidence>
<organism evidence="2">
    <name type="scientific">Ignisphaera aggregans</name>
    <dbReference type="NCBI Taxonomy" id="334771"/>
    <lineage>
        <taxon>Archaea</taxon>
        <taxon>Thermoproteota</taxon>
        <taxon>Thermoprotei</taxon>
        <taxon>Desulfurococcales</taxon>
        <taxon>Desulfurococcaceae</taxon>
        <taxon>Ignisphaera</taxon>
    </lineage>
</organism>
<sequence>MGSRIYVLSILILVVGIALPIIIGYLDVSKKQIGSITTVVVPEKVHKYVTVTITTTTPISKTAEPGYILLGEEYGNVIKFLENNRKMLTEVQQILSPMLGYSNIFTTVPIVTPVPIPASVQLAREKSETVYLATTVSRTNVQVEGVDEADIVKNSDKVIIIASQNRIYIFDVLNKRISSVINITAATPESYTIIRGLYLYGDRLIVITSSPYIIKSALQLRLENSSVKFEFKRNLELSNVYIFDISEIYSPTLLRNISASGSYLDSRLSDGYLYMVATENIYGDDGNYIVPLIDGAPIDPSSITAIDELPTVYTIILAIDLESLEYRATAYMTSYGFRIYMSRSNNLYIATPIASYQELYLYTVLKFIEISLKYLPSDISETVSRYMKEGSYSKAYSYIIDYLSSLDYKEALSIIEKINSELDKIGYSYVDATRFYVYEINGSAISYKGTFTVNGSLLDQFCMEEYRDGYFVVATTSTKQTVKYEISEYRIVAPPMYRDVEIVVCSNSKCTTTTITIEKNVSTTGRIGVFPVFTSTSTSNNVYMVDIRNLKIVGVLKDLAEGERIYAARLVKNVFFLVTFRQVDPLFAIDITDPANPMVLGYLKIPGFSEYLHPLSGDVLLGIGVEDGALKISLFNVSNPKDMAEISMIKIGNTWSPVLQDHHAVTIYPTRNKVVIPVYMGYGIKQGFILVNYTDAELGLENIVDHSNPLRSVYIDSKLYLVSGTAIKIYDIDIGRVEEEIKFG</sequence>